<dbReference type="AlphaFoldDB" id="A0A1Y1X9H6"/>
<protein>
    <recommendedName>
        <fullName evidence="2">CCDC92/74 N-terminal domain-containing protein</fullName>
    </recommendedName>
</protein>
<dbReference type="OrthoDB" id="2156022at2759"/>
<feature type="region of interest" description="Disordered" evidence="1">
    <location>
        <begin position="77"/>
        <end position="186"/>
    </location>
</feature>
<organism evidence="3 4">
    <name type="scientific">Anaeromyces robustus</name>
    <dbReference type="NCBI Taxonomy" id="1754192"/>
    <lineage>
        <taxon>Eukaryota</taxon>
        <taxon>Fungi</taxon>
        <taxon>Fungi incertae sedis</taxon>
        <taxon>Chytridiomycota</taxon>
        <taxon>Chytridiomycota incertae sedis</taxon>
        <taxon>Neocallimastigomycetes</taxon>
        <taxon>Neocallimastigales</taxon>
        <taxon>Neocallimastigaceae</taxon>
        <taxon>Anaeromyces</taxon>
    </lineage>
</organism>
<feature type="compositionally biased region" description="Polar residues" evidence="1">
    <location>
        <begin position="424"/>
        <end position="436"/>
    </location>
</feature>
<evidence type="ECO:0000313" key="4">
    <source>
        <dbReference type="Proteomes" id="UP000193944"/>
    </source>
</evidence>
<evidence type="ECO:0000259" key="2">
    <source>
        <dbReference type="Pfam" id="PF14916"/>
    </source>
</evidence>
<proteinExistence type="predicted"/>
<evidence type="ECO:0000313" key="3">
    <source>
        <dbReference type="EMBL" id="ORX81984.1"/>
    </source>
</evidence>
<feature type="compositionally biased region" description="Polar residues" evidence="1">
    <location>
        <begin position="227"/>
        <end position="254"/>
    </location>
</feature>
<feature type="compositionally biased region" description="Basic and acidic residues" evidence="1">
    <location>
        <begin position="102"/>
        <end position="111"/>
    </location>
</feature>
<evidence type="ECO:0000256" key="1">
    <source>
        <dbReference type="SAM" id="MobiDB-lite"/>
    </source>
</evidence>
<sequence>MSNKIYSKEKNTILENNKIIDSDKKSESSIIKSYHSSLPESKLSETTLNNPSDVDLCNETESINNINKKCDTSPLPLKNSPNNIKDLKKKNSNETIINEESNGMKDNEKSISKKGKNIQAPSLDFKKKSKTEKASPISQHKLSKTTKPHAQLTSSSSKLKTEISSPTSKILKNTVNPNSIHSQENKYSNINSNSVNYTFSLSTSSSIPLQKKNSTNNYSINENNKKVSSNKPTNSSRNSLHSYNKSTGSISTLKKSIKPDLRKSITNHNDNIINKQDKNKSYNDYIHNRKDSLLRLKKNSYLQKENIINEKEIVMKSNEYRKAISKINSLEKTIKQLQAQHSETLACLHSEIARLQKACSDKSLAEAFKGTGLLSSLSKKSKSFSSIDSTSDQNLVIKVLNEIPKGINLLPKIPLTRKSSEEINNNIDESKNVNSTVDDKQDNQSNEESITILKRENEISSNSNISPSKKIQINNEIHDNIKTPKKKTSGNIRAHKYHIPTQSYVSLSDASTAVALSSNHSSISSLIKSDIILKDTKNDFINNIKTSSKINRQLPPPVPPNYSKGSNKIESPKRIINLPKILKPISKIKENKNTSISLPSLIKNKTNKNSQRY</sequence>
<feature type="domain" description="CCDC92/74 N-terminal" evidence="2">
    <location>
        <begin position="326"/>
        <end position="361"/>
    </location>
</feature>
<feature type="region of interest" description="Disordered" evidence="1">
    <location>
        <begin position="203"/>
        <end position="255"/>
    </location>
</feature>
<dbReference type="Pfam" id="PF14916">
    <property type="entry name" value="CCDC92"/>
    <property type="match status" value="1"/>
</dbReference>
<feature type="compositionally biased region" description="Low complexity" evidence="1">
    <location>
        <begin position="152"/>
        <end position="165"/>
    </location>
</feature>
<keyword evidence="4" id="KW-1185">Reference proteome</keyword>
<dbReference type="Proteomes" id="UP000193944">
    <property type="component" value="Unassembled WGS sequence"/>
</dbReference>
<comment type="caution">
    <text evidence="3">The sequence shown here is derived from an EMBL/GenBank/DDBJ whole genome shotgun (WGS) entry which is preliminary data.</text>
</comment>
<gene>
    <name evidence="3" type="ORF">BCR32DRAFT_267956</name>
</gene>
<feature type="compositionally biased region" description="Low complexity" evidence="1">
    <location>
        <begin position="212"/>
        <end position="222"/>
    </location>
</feature>
<dbReference type="EMBL" id="MCFG01000106">
    <property type="protein sequence ID" value="ORX81984.1"/>
    <property type="molecule type" value="Genomic_DNA"/>
</dbReference>
<name>A0A1Y1X9H6_9FUNG</name>
<reference evidence="3 4" key="1">
    <citation type="submission" date="2016-08" db="EMBL/GenBank/DDBJ databases">
        <title>A Parts List for Fungal Cellulosomes Revealed by Comparative Genomics.</title>
        <authorList>
            <consortium name="DOE Joint Genome Institute"/>
            <person name="Haitjema C.H."/>
            <person name="Gilmore S.P."/>
            <person name="Henske J.K."/>
            <person name="Solomon K.V."/>
            <person name="De Groot R."/>
            <person name="Kuo A."/>
            <person name="Mondo S.J."/>
            <person name="Salamov A.A."/>
            <person name="Labutti K."/>
            <person name="Zhao Z."/>
            <person name="Chiniquy J."/>
            <person name="Barry K."/>
            <person name="Brewer H.M."/>
            <person name="Purvine S.O."/>
            <person name="Wright A.T."/>
            <person name="Boxma B."/>
            <person name="Van Alen T."/>
            <person name="Hackstein J.H."/>
            <person name="Baker S.E."/>
            <person name="Grigoriev I.V."/>
            <person name="O'Malley M.A."/>
        </authorList>
    </citation>
    <scope>NUCLEOTIDE SEQUENCE [LARGE SCALE GENOMIC DNA]</scope>
    <source>
        <strain evidence="3 4">S4</strain>
    </source>
</reference>
<reference evidence="3 4" key="2">
    <citation type="submission" date="2016-08" db="EMBL/GenBank/DDBJ databases">
        <title>Pervasive Adenine N6-methylation of Active Genes in Fungi.</title>
        <authorList>
            <consortium name="DOE Joint Genome Institute"/>
            <person name="Mondo S.J."/>
            <person name="Dannebaum R.O."/>
            <person name="Kuo R.C."/>
            <person name="Labutti K."/>
            <person name="Haridas S."/>
            <person name="Kuo A."/>
            <person name="Salamov A."/>
            <person name="Ahrendt S.R."/>
            <person name="Lipzen A."/>
            <person name="Sullivan W."/>
            <person name="Andreopoulos W.B."/>
            <person name="Clum A."/>
            <person name="Lindquist E."/>
            <person name="Daum C."/>
            <person name="Ramamoorthy G.K."/>
            <person name="Gryganskyi A."/>
            <person name="Culley D."/>
            <person name="Magnuson J.K."/>
            <person name="James T.Y."/>
            <person name="O'Malley M.A."/>
            <person name="Stajich J.E."/>
            <person name="Spatafora J.W."/>
            <person name="Visel A."/>
            <person name="Grigoriev I.V."/>
        </authorList>
    </citation>
    <scope>NUCLEOTIDE SEQUENCE [LARGE SCALE GENOMIC DNA]</scope>
    <source>
        <strain evidence="3 4">S4</strain>
    </source>
</reference>
<dbReference type="InterPro" id="IPR039496">
    <property type="entry name" value="CCDC92/74_N"/>
</dbReference>
<accession>A0A1Y1X9H6</accession>
<feature type="compositionally biased region" description="Polar residues" evidence="1">
    <location>
        <begin position="166"/>
        <end position="186"/>
    </location>
</feature>
<feature type="region of interest" description="Disordered" evidence="1">
    <location>
        <begin position="424"/>
        <end position="447"/>
    </location>
</feature>